<accession>A0A118K3A7</accession>
<feature type="domain" description="KNOX1" evidence="3">
    <location>
        <begin position="94"/>
        <end position="138"/>
    </location>
</feature>
<name>A0A118K3A7_CYNCS</name>
<dbReference type="AlphaFoldDB" id="A0A118K3A7"/>
<dbReference type="PANTHER" id="PTHR48452">
    <property type="entry name" value="FUSED COMPOUND LEAF 1"/>
    <property type="match status" value="1"/>
</dbReference>
<comment type="caution">
    <text evidence="5">The sequence shown here is derived from an EMBL/GenBank/DDBJ whole genome shotgun (WGS) entry which is preliminary data.</text>
</comment>
<protein>
    <submittedName>
        <fullName evidence="5">KNOX1-like protein</fullName>
    </submittedName>
</protein>
<comment type="subcellular location">
    <subcellularLocation>
        <location evidence="1">Nucleus</location>
    </subcellularLocation>
</comment>
<dbReference type="Proteomes" id="UP000243975">
    <property type="component" value="Unassembled WGS sequence"/>
</dbReference>
<keyword evidence="2" id="KW-0539">Nucleus</keyword>
<proteinExistence type="predicted"/>
<dbReference type="STRING" id="59895.A0A118K3A7"/>
<reference evidence="5 6" key="1">
    <citation type="journal article" date="2016" name="Sci. Rep.">
        <title>The genome sequence of the outbreeding globe artichoke constructed de novo incorporating a phase-aware low-pass sequencing strategy of F1 progeny.</title>
        <authorList>
            <person name="Scaglione D."/>
            <person name="Reyes-Chin-Wo S."/>
            <person name="Acquadro A."/>
            <person name="Froenicke L."/>
            <person name="Portis E."/>
            <person name="Beitel C."/>
            <person name="Tirone M."/>
            <person name="Mauro R."/>
            <person name="Lo Monaco A."/>
            <person name="Mauromicale G."/>
            <person name="Faccioli P."/>
            <person name="Cattivelli L."/>
            <person name="Rieseberg L."/>
            <person name="Michelmore R."/>
            <person name="Lanteri S."/>
        </authorList>
    </citation>
    <scope>NUCLEOTIDE SEQUENCE [LARGE SCALE GENOMIC DNA]</scope>
    <source>
        <strain evidence="5">2C</strain>
    </source>
</reference>
<evidence type="ECO:0000256" key="1">
    <source>
        <dbReference type="ARBA" id="ARBA00004123"/>
    </source>
</evidence>
<evidence type="ECO:0000313" key="6">
    <source>
        <dbReference type="Proteomes" id="UP000243975"/>
    </source>
</evidence>
<evidence type="ECO:0000259" key="3">
    <source>
        <dbReference type="SMART" id="SM01255"/>
    </source>
</evidence>
<dbReference type="Gramene" id="KVI05671">
    <property type="protein sequence ID" value="KVI05671"/>
    <property type="gene ID" value="Ccrd_016008"/>
</dbReference>
<feature type="domain" description="KNOX2" evidence="4">
    <location>
        <begin position="145"/>
        <end position="196"/>
    </location>
</feature>
<dbReference type="GO" id="GO:0003677">
    <property type="term" value="F:DNA binding"/>
    <property type="evidence" value="ECO:0007669"/>
    <property type="project" value="InterPro"/>
</dbReference>
<evidence type="ECO:0000256" key="2">
    <source>
        <dbReference type="ARBA" id="ARBA00023242"/>
    </source>
</evidence>
<dbReference type="Pfam" id="PF03790">
    <property type="entry name" value="KNOX1"/>
    <property type="match status" value="1"/>
</dbReference>
<organism evidence="5 6">
    <name type="scientific">Cynara cardunculus var. scolymus</name>
    <name type="common">Globe artichoke</name>
    <name type="synonym">Cynara scolymus</name>
    <dbReference type="NCBI Taxonomy" id="59895"/>
    <lineage>
        <taxon>Eukaryota</taxon>
        <taxon>Viridiplantae</taxon>
        <taxon>Streptophyta</taxon>
        <taxon>Embryophyta</taxon>
        <taxon>Tracheophyta</taxon>
        <taxon>Spermatophyta</taxon>
        <taxon>Magnoliopsida</taxon>
        <taxon>eudicotyledons</taxon>
        <taxon>Gunneridae</taxon>
        <taxon>Pentapetalae</taxon>
        <taxon>asterids</taxon>
        <taxon>campanulids</taxon>
        <taxon>Asterales</taxon>
        <taxon>Asteraceae</taxon>
        <taxon>Carduoideae</taxon>
        <taxon>Cardueae</taxon>
        <taxon>Carduinae</taxon>
        <taxon>Cynara</taxon>
    </lineage>
</organism>
<sequence>MDEMYGFHSTSGYTVSPENNLILPAEHQSSVDQYWPFYGSDDLLSVAASVISDAVSIETNPDRIILPRRRSNRPRDQAKNGGLDVAAADDASGDRIKEKIASHPSYSKLLAAYIDCQKVGAPPEIACLLDDIRLENDVRKRNATASTCLGIDPELDEFMETYCHVLVKYKSDLARPFDEAAVFLGNIETQLRNLCKGAHI</sequence>
<dbReference type="SMART" id="SM01255">
    <property type="entry name" value="KNOX1"/>
    <property type="match status" value="1"/>
</dbReference>
<dbReference type="OMA" id="FPATEFH"/>
<dbReference type="InterPro" id="IPR005540">
    <property type="entry name" value="KNOX1"/>
</dbReference>
<evidence type="ECO:0000259" key="4">
    <source>
        <dbReference type="SMART" id="SM01256"/>
    </source>
</evidence>
<dbReference type="GO" id="GO:0005634">
    <property type="term" value="C:nucleus"/>
    <property type="evidence" value="ECO:0007669"/>
    <property type="project" value="UniProtKB-SubCell"/>
</dbReference>
<gene>
    <name evidence="5" type="ORF">Ccrd_016008</name>
</gene>
<dbReference type="Pfam" id="PF03791">
    <property type="entry name" value="KNOX2"/>
    <property type="match status" value="1"/>
</dbReference>
<evidence type="ECO:0000313" key="5">
    <source>
        <dbReference type="EMBL" id="KVI05671.1"/>
    </source>
</evidence>
<dbReference type="PANTHER" id="PTHR48452:SF1">
    <property type="entry name" value="FUSED COMPOUND LEAF 1"/>
    <property type="match status" value="1"/>
</dbReference>
<dbReference type="InterPro" id="IPR005541">
    <property type="entry name" value="KNOX2"/>
</dbReference>
<dbReference type="EMBL" id="LEKV01001865">
    <property type="protein sequence ID" value="KVI05671.1"/>
    <property type="molecule type" value="Genomic_DNA"/>
</dbReference>
<dbReference type="SMART" id="SM01256">
    <property type="entry name" value="KNOX2"/>
    <property type="match status" value="1"/>
</dbReference>
<keyword evidence="6" id="KW-1185">Reference proteome</keyword>